<comment type="caution">
    <text evidence="4">The sequence shown here is derived from an EMBL/GenBank/DDBJ whole genome shotgun (WGS) entry which is preliminary data.</text>
</comment>
<dbReference type="Gene3D" id="2.60.120.650">
    <property type="entry name" value="Cupin"/>
    <property type="match status" value="1"/>
</dbReference>
<reference evidence="4 5" key="1">
    <citation type="submission" date="2024-01" db="EMBL/GenBank/DDBJ databases">
        <title>Complete genome of Cladobotryum mycophilum ATHUM6906.</title>
        <authorList>
            <person name="Christinaki A.C."/>
            <person name="Myridakis A.I."/>
            <person name="Kouvelis V.N."/>
        </authorList>
    </citation>
    <scope>NUCLEOTIDE SEQUENCE [LARGE SCALE GENOMIC DNA]</scope>
    <source>
        <strain evidence="4 5">ATHUM6906</strain>
    </source>
</reference>
<keyword evidence="5" id="KW-1185">Reference proteome</keyword>
<dbReference type="InterPro" id="IPR003347">
    <property type="entry name" value="JmjC_dom"/>
</dbReference>
<dbReference type="EMBL" id="JAVFKD010000014">
    <property type="protein sequence ID" value="KAK5990361.1"/>
    <property type="molecule type" value="Genomic_DNA"/>
</dbReference>
<feature type="region of interest" description="Disordered" evidence="1">
    <location>
        <begin position="440"/>
        <end position="461"/>
    </location>
</feature>
<dbReference type="Proteomes" id="UP001338125">
    <property type="component" value="Unassembled WGS sequence"/>
</dbReference>
<dbReference type="PROSITE" id="PS51184">
    <property type="entry name" value="JMJC"/>
    <property type="match status" value="1"/>
</dbReference>
<proteinExistence type="predicted"/>
<accession>A0ABR0SEU0</accession>
<gene>
    <name evidence="4" type="ORF">PT974_08628</name>
</gene>
<dbReference type="PROSITE" id="PS50181">
    <property type="entry name" value="FBOX"/>
    <property type="match status" value="1"/>
</dbReference>
<evidence type="ECO:0000313" key="4">
    <source>
        <dbReference type="EMBL" id="KAK5990361.1"/>
    </source>
</evidence>
<evidence type="ECO:0000259" key="3">
    <source>
        <dbReference type="PROSITE" id="PS51184"/>
    </source>
</evidence>
<evidence type="ECO:0000259" key="2">
    <source>
        <dbReference type="PROSITE" id="PS50181"/>
    </source>
</evidence>
<dbReference type="SUPFAM" id="SSF51197">
    <property type="entry name" value="Clavaminate synthase-like"/>
    <property type="match status" value="1"/>
</dbReference>
<dbReference type="InterPro" id="IPR050910">
    <property type="entry name" value="JMJD6_ArgDemeth/LysHydrox"/>
</dbReference>
<dbReference type="InterPro" id="IPR036047">
    <property type="entry name" value="F-box-like_dom_sf"/>
</dbReference>
<dbReference type="Gene3D" id="1.20.1280.50">
    <property type="match status" value="1"/>
</dbReference>
<dbReference type="SUPFAM" id="SSF81383">
    <property type="entry name" value="F-box domain"/>
    <property type="match status" value="1"/>
</dbReference>
<dbReference type="InterPro" id="IPR041667">
    <property type="entry name" value="Cupin_8"/>
</dbReference>
<feature type="domain" description="JmjC" evidence="3">
    <location>
        <begin position="233"/>
        <end position="392"/>
    </location>
</feature>
<dbReference type="Pfam" id="PF13621">
    <property type="entry name" value="Cupin_8"/>
    <property type="match status" value="1"/>
</dbReference>
<organism evidence="4 5">
    <name type="scientific">Cladobotryum mycophilum</name>
    <dbReference type="NCBI Taxonomy" id="491253"/>
    <lineage>
        <taxon>Eukaryota</taxon>
        <taxon>Fungi</taxon>
        <taxon>Dikarya</taxon>
        <taxon>Ascomycota</taxon>
        <taxon>Pezizomycotina</taxon>
        <taxon>Sordariomycetes</taxon>
        <taxon>Hypocreomycetidae</taxon>
        <taxon>Hypocreales</taxon>
        <taxon>Hypocreaceae</taxon>
        <taxon>Cladobotryum</taxon>
    </lineage>
</organism>
<dbReference type="InterPro" id="IPR001810">
    <property type="entry name" value="F-box_dom"/>
</dbReference>
<protein>
    <submittedName>
        <fullName evidence="4">F-box protein JMJ22</fullName>
    </submittedName>
</protein>
<dbReference type="SMART" id="SM00256">
    <property type="entry name" value="FBOX"/>
    <property type="match status" value="1"/>
</dbReference>
<feature type="compositionally biased region" description="Basic and acidic residues" evidence="1">
    <location>
        <begin position="442"/>
        <end position="451"/>
    </location>
</feature>
<evidence type="ECO:0000256" key="1">
    <source>
        <dbReference type="SAM" id="MobiDB-lite"/>
    </source>
</evidence>
<dbReference type="PANTHER" id="PTHR12480:SF21">
    <property type="entry name" value="JMJC DOMAIN-CONTAINING PROTEIN 8"/>
    <property type="match status" value="1"/>
</dbReference>
<name>A0ABR0SEU0_9HYPO</name>
<dbReference type="Pfam" id="PF12937">
    <property type="entry name" value="F-box-like"/>
    <property type="match status" value="1"/>
</dbReference>
<feature type="domain" description="F-box" evidence="2">
    <location>
        <begin position="32"/>
        <end position="78"/>
    </location>
</feature>
<sequence length="523" mass="59567">MQQSDSIPTHPLGVKPLGNQYLSDGPIARRSIGTWAVLPDEMLNVILEQFDKDAILKLGSTCKFFYAFCHSDELWKSLYLQSELKNNQTIKWQRSWRSTVMGLPEDKEAKVDCSQVFSDVLHRPFACSNIVLSYYATRIPKANQIHRFDNLSYDEYAERWTEKPFILTKCIQDWPVYSQWTIDSILKDYADVAFRAEAVDWSFSRYCDYMNNNKDESPLYLFDRKFAEKMGVKVGHDADAAYWRPNCFGPDLFEVLGDERPAHRWLIIGPERSGSTFHKDPNGTSAWNAVIQGSKYWIMFPPATQVPGVYVSQDSSEVTSPLSIAEWLLTFHEEARQLPECVEGICNTGEILHVPSGWWHLVVNLENGIALTQNFVPQSPSLNLVSEVLAFLRDRPNQVTGFSRDVENPFELFTERLKQDYPDVLERGLELADKKTGKKRKWDTAVGRDEEQQGEVSVSVSGSGAMMRKRFLDGIDLDDFKEASSTSLLPTEPPRSSVLSNGPDWAETRRAAIFASTMNCVYA</sequence>
<dbReference type="SMART" id="SM00558">
    <property type="entry name" value="JmjC"/>
    <property type="match status" value="1"/>
</dbReference>
<evidence type="ECO:0000313" key="5">
    <source>
        <dbReference type="Proteomes" id="UP001338125"/>
    </source>
</evidence>
<dbReference type="PANTHER" id="PTHR12480">
    <property type="entry name" value="ARGININE DEMETHYLASE AND LYSYL-HYDROXYLASE JMJD"/>
    <property type="match status" value="1"/>
</dbReference>